<evidence type="ECO:0000313" key="1">
    <source>
        <dbReference type="EMBL" id="GAA4322178.1"/>
    </source>
</evidence>
<dbReference type="Proteomes" id="UP001500582">
    <property type="component" value="Unassembled WGS sequence"/>
</dbReference>
<organism evidence="1 2">
    <name type="scientific">Mucilaginibacter gynuensis</name>
    <dbReference type="NCBI Taxonomy" id="1302236"/>
    <lineage>
        <taxon>Bacteria</taxon>
        <taxon>Pseudomonadati</taxon>
        <taxon>Bacteroidota</taxon>
        <taxon>Sphingobacteriia</taxon>
        <taxon>Sphingobacteriales</taxon>
        <taxon>Sphingobacteriaceae</taxon>
        <taxon>Mucilaginibacter</taxon>
    </lineage>
</organism>
<evidence type="ECO:0000313" key="2">
    <source>
        <dbReference type="Proteomes" id="UP001500582"/>
    </source>
</evidence>
<gene>
    <name evidence="1" type="ORF">GCM10023149_22340</name>
</gene>
<comment type="caution">
    <text evidence="1">The sequence shown here is derived from an EMBL/GenBank/DDBJ whole genome shotgun (WGS) entry which is preliminary data.</text>
</comment>
<name>A0ABP8GD76_9SPHI</name>
<protein>
    <submittedName>
        <fullName evidence="1">Uncharacterized protein</fullName>
    </submittedName>
</protein>
<accession>A0ABP8GD76</accession>
<dbReference type="EMBL" id="BAABFT010000005">
    <property type="protein sequence ID" value="GAA4322178.1"/>
    <property type="molecule type" value="Genomic_DNA"/>
</dbReference>
<sequence>MLHTFHIPVLGLAYSIDTPLKVARYGISSVVSIVDDELVERMRQYHSLQNNEPYTPIIKNEPDHRARRITAYLNLLHKLVNAQFEVIRHEAFTPGSDICRYFELLPPASAVKKLYNRMLQIQDDIVRTSLQNVLRGRMRAGAIDVNIMAKVDKMNYNAAGEPDGEQNTDALAALRGFAMSDLSSAVTLSAGMNPRLYSYLESFNEFFPDEAARLHKRVILKVSDFRSALIQAKFLAKKGVWVSEFRIESGLNCGGHAFATDGLLLGPILEDFKQKRQEMQAELWAMCSTALKNKGYHLPDVPLLQRVSVQGGIGTAGENDFLLNYYRLDATGWGSPFLLVPEATNVDDDTLQSIAKASNEDYYVSDASPLGILFNNFRGSTAEVQRLERIAHNRPGSPCTKKFLVTNTEFTEQPICTASREYQHLKLKQLQAANLTNEAYQEQFDQVTAKICLCEGLCTSAYIKNDMLRPRENRAVAICPGPNLAYFSKVYSLDEMVKHIYGKLDLLEGISRPNMFINELNLYIDHLKKDIGQQLKNFTDKKEKYLVKFKDQLLQGIIYYKQLIPQISGQTEDKLKEMQHMLLGCEAKLNALI</sequence>
<dbReference type="RefSeq" id="WP_345211151.1">
    <property type="nucleotide sequence ID" value="NZ_BAABFT010000005.1"/>
</dbReference>
<proteinExistence type="predicted"/>
<reference evidence="2" key="1">
    <citation type="journal article" date="2019" name="Int. J. Syst. Evol. Microbiol.">
        <title>The Global Catalogue of Microorganisms (GCM) 10K type strain sequencing project: providing services to taxonomists for standard genome sequencing and annotation.</title>
        <authorList>
            <consortium name="The Broad Institute Genomics Platform"/>
            <consortium name="The Broad Institute Genome Sequencing Center for Infectious Disease"/>
            <person name="Wu L."/>
            <person name="Ma J."/>
        </authorList>
    </citation>
    <scope>NUCLEOTIDE SEQUENCE [LARGE SCALE GENOMIC DNA]</scope>
    <source>
        <strain evidence="2">JCM 17705</strain>
    </source>
</reference>
<keyword evidence="2" id="KW-1185">Reference proteome</keyword>